<evidence type="ECO:0000313" key="2">
    <source>
        <dbReference type="EMBL" id="XBS70891.1"/>
    </source>
</evidence>
<proteinExistence type="predicted"/>
<evidence type="ECO:0000256" key="1">
    <source>
        <dbReference type="SAM" id="Phobius"/>
    </source>
</evidence>
<keyword evidence="1" id="KW-0812">Transmembrane</keyword>
<keyword evidence="1" id="KW-0472">Membrane</keyword>
<feature type="transmembrane region" description="Helical" evidence="1">
    <location>
        <begin position="103"/>
        <end position="123"/>
    </location>
</feature>
<accession>A0AAU7QFD4</accession>
<name>A0AAU7QFD4_9GAMM</name>
<feature type="transmembrane region" description="Helical" evidence="1">
    <location>
        <begin position="77"/>
        <end position="97"/>
    </location>
</feature>
<feature type="transmembrane region" description="Helical" evidence="1">
    <location>
        <begin position="49"/>
        <end position="70"/>
    </location>
</feature>
<sequence>MTHIVQRLLGLPIQHFKLVPLAQWAENAIWVVKLLGSSMNIFLVDNQSAHIGSVILWALVFMHSFSVCFNKSKEAKFIATFSILTIAAIISSFVISFPSPDVLSARFFMNVVCFTIAMAILSCNYNKNPLIILILVLFVTSSLYSYHKNKNPLTDQEGQALSYINFLKKNDLTFGYGDYWKLSNIVNWFSNGSIHITPVLFDKKNYRIQFDEVRSQTMKSWMTEEYAAKAPERQFIAIPAIGNSAQDSQMNRRLEAIIKQVGVPDEKLTFQDMTLFVYNQKIDLH</sequence>
<dbReference type="EMBL" id="CP157947">
    <property type="protein sequence ID" value="XBS70891.1"/>
    <property type="molecule type" value="Genomic_DNA"/>
</dbReference>
<feature type="transmembrane region" description="Helical" evidence="1">
    <location>
        <begin position="130"/>
        <end position="147"/>
    </location>
</feature>
<dbReference type="AlphaFoldDB" id="A0AAU7QFD4"/>
<reference evidence="2" key="1">
    <citation type="submission" date="2024-06" db="EMBL/GenBank/DDBJ databases">
        <authorList>
            <person name="Coelho C."/>
            <person name="Bento M."/>
            <person name="Garcia E."/>
            <person name="Camelo A."/>
            <person name="Brandao I."/>
            <person name="Espirito Santo C."/>
            <person name="Trovao J."/>
            <person name="Verissimo A."/>
            <person name="Costa J."/>
            <person name="Tiago I."/>
        </authorList>
    </citation>
    <scope>NUCLEOTIDE SEQUENCE</scope>
    <source>
        <strain evidence="2">KWT182</strain>
    </source>
</reference>
<organism evidence="2">
    <name type="scientific">Acerihabitans sp. KWT182</name>
    <dbReference type="NCBI Taxonomy" id="3157919"/>
    <lineage>
        <taxon>Bacteria</taxon>
        <taxon>Pseudomonadati</taxon>
        <taxon>Pseudomonadota</taxon>
        <taxon>Gammaproteobacteria</taxon>
        <taxon>Enterobacterales</taxon>
        <taxon>Pectobacteriaceae</taxon>
        <taxon>Acerihabitans</taxon>
    </lineage>
</organism>
<gene>
    <name evidence="2" type="ORF">ABK905_07430</name>
</gene>
<protein>
    <submittedName>
        <fullName evidence="2">Uncharacterized protein</fullName>
    </submittedName>
</protein>
<keyword evidence="1" id="KW-1133">Transmembrane helix</keyword>